<sequence>MSRNRSHVAQVESSSAGIDPVAYRYDRPVTFYVLASAIT</sequence>
<gene>
    <name evidence="1" type="ORF">BN11_3820011</name>
</gene>
<evidence type="ECO:0000313" key="1">
    <source>
        <dbReference type="EMBL" id="CCH74093.1"/>
    </source>
</evidence>
<dbReference type="STRING" id="1193182.BN11_3820011"/>
<name>W6JWZ6_9MICO</name>
<evidence type="ECO:0000313" key="2">
    <source>
        <dbReference type="Proteomes" id="UP000035763"/>
    </source>
</evidence>
<reference evidence="1 2" key="1">
    <citation type="journal article" date="2013" name="ISME J.">
        <title>A metabolic model for members of the genus Tetrasphaera involved in enhanced biological phosphorus removal.</title>
        <authorList>
            <person name="Kristiansen R."/>
            <person name="Nguyen H.T.T."/>
            <person name="Saunders A.M."/>
            <person name="Nielsen J.L."/>
            <person name="Wimmer R."/>
            <person name="Le V.Q."/>
            <person name="McIlroy S.J."/>
            <person name="Petrovski S."/>
            <person name="Seviour R.J."/>
            <person name="Calteau A."/>
            <person name="Nielsen K.L."/>
            <person name="Nielsen P.H."/>
        </authorList>
    </citation>
    <scope>NUCLEOTIDE SEQUENCE [LARGE SCALE GENOMIC DNA]</scope>
    <source>
        <strain evidence="1 2">Ben110</strain>
    </source>
</reference>
<protein>
    <submittedName>
        <fullName evidence="1">Uncharacterized protein</fullName>
    </submittedName>
</protein>
<accession>W6JWZ6</accession>
<comment type="caution">
    <text evidence="1">The sequence shown here is derived from an EMBL/GenBank/DDBJ whole genome shotgun (WGS) entry which is preliminary data.</text>
</comment>
<dbReference type="AlphaFoldDB" id="W6JWZ6"/>
<proteinExistence type="predicted"/>
<organism evidence="1 2">
    <name type="scientific">Nostocoides australiense Ben110</name>
    <dbReference type="NCBI Taxonomy" id="1193182"/>
    <lineage>
        <taxon>Bacteria</taxon>
        <taxon>Bacillati</taxon>
        <taxon>Actinomycetota</taxon>
        <taxon>Actinomycetes</taxon>
        <taxon>Micrococcales</taxon>
        <taxon>Intrasporangiaceae</taxon>
        <taxon>Nostocoides</taxon>
    </lineage>
</organism>
<dbReference type="EMBL" id="CAJA01000315">
    <property type="protein sequence ID" value="CCH74093.1"/>
    <property type="molecule type" value="Genomic_DNA"/>
</dbReference>
<keyword evidence="2" id="KW-1185">Reference proteome</keyword>
<dbReference type="Proteomes" id="UP000035763">
    <property type="component" value="Unassembled WGS sequence"/>
</dbReference>